<feature type="region of interest" description="Disordered" evidence="1">
    <location>
        <begin position="339"/>
        <end position="367"/>
    </location>
</feature>
<protein>
    <submittedName>
        <fullName evidence="2">Uncharacterized protein</fullName>
    </submittedName>
</protein>
<organism evidence="2">
    <name type="scientific">Ananas comosus var. bracteatus</name>
    <name type="common">red pineapple</name>
    <dbReference type="NCBI Taxonomy" id="296719"/>
    <lineage>
        <taxon>Eukaryota</taxon>
        <taxon>Viridiplantae</taxon>
        <taxon>Streptophyta</taxon>
        <taxon>Embryophyta</taxon>
        <taxon>Tracheophyta</taxon>
        <taxon>Spermatophyta</taxon>
        <taxon>Magnoliopsida</taxon>
        <taxon>Liliopsida</taxon>
        <taxon>Poales</taxon>
        <taxon>Bromeliaceae</taxon>
        <taxon>Bromelioideae</taxon>
        <taxon>Ananas</taxon>
    </lineage>
</organism>
<proteinExistence type="predicted"/>
<feature type="compositionally biased region" description="Basic and acidic residues" evidence="1">
    <location>
        <begin position="232"/>
        <end position="245"/>
    </location>
</feature>
<feature type="compositionally biased region" description="Basic residues" evidence="1">
    <location>
        <begin position="108"/>
        <end position="122"/>
    </location>
</feature>
<feature type="region of interest" description="Disordered" evidence="1">
    <location>
        <begin position="22"/>
        <end position="245"/>
    </location>
</feature>
<name>A0A6V7NGK6_ANACO</name>
<gene>
    <name evidence="2" type="ORF">CB5_LOCUS922</name>
</gene>
<evidence type="ECO:0000256" key="1">
    <source>
        <dbReference type="SAM" id="MobiDB-lite"/>
    </source>
</evidence>
<sequence>MRTIEPTSGGYRYVFSSTLSIGEPSSLKSSHSRCPTRPCSRSLPRRSWPRPGWGSRAAPETSATADRATRRARKSDLLPPASRLPITPRSAAGTRRRTPDRRLDRLKRTAAGRSCRSCRPRRAAGCGAASSRPPAAWARRPGPPPPRAPTAPSASAPATRPPPSTRAADRKQSASDPDPARMASWLLTRRRKSSGSVSRCRSSTSPRSFQVLSRSQQSLAALSHCSPSIRRPTRERSSRAAQSHDSRIWWDGDERLALAVPRGPGLRRASPQRVELRGPDHEVVLESGLSRQVGLAEAEGEAAPPHLALDLVGDGGRRVLGLVPRGQAREQARLARAAHHGARPGQLPHLLRAPLPGEHPLRRAQPRHGRAAPLLLLSQSAATSSIWRAARDSRRRRHSRWLA</sequence>
<evidence type="ECO:0000313" key="2">
    <source>
        <dbReference type="EMBL" id="CAD1817711.1"/>
    </source>
</evidence>
<reference evidence="2" key="1">
    <citation type="submission" date="2020-07" db="EMBL/GenBank/DDBJ databases">
        <authorList>
            <person name="Lin J."/>
        </authorList>
    </citation>
    <scope>NUCLEOTIDE SEQUENCE</scope>
</reference>
<feature type="compositionally biased region" description="Low complexity" evidence="1">
    <location>
        <begin position="194"/>
        <end position="223"/>
    </location>
</feature>
<dbReference type="AlphaFoldDB" id="A0A6V7NGK6"/>
<accession>A0A6V7NGK6</accession>
<feature type="compositionally biased region" description="Low complexity" evidence="1">
    <location>
        <begin position="32"/>
        <end position="42"/>
    </location>
</feature>
<feature type="compositionally biased region" description="Low complexity" evidence="1">
    <location>
        <begin position="123"/>
        <end position="140"/>
    </location>
</feature>
<dbReference type="EMBL" id="LR862129">
    <property type="protein sequence ID" value="CAD1817711.1"/>
    <property type="molecule type" value="Genomic_DNA"/>
</dbReference>